<accession>A0A1H3NX90</accession>
<dbReference type="STRING" id="405436.SAMN05444365_104214"/>
<keyword evidence="6" id="KW-0472">Membrane</keyword>
<dbReference type="GO" id="GO:0007165">
    <property type="term" value="P:signal transduction"/>
    <property type="evidence" value="ECO:0007669"/>
    <property type="project" value="UniProtKB-KW"/>
</dbReference>
<evidence type="ECO:0000256" key="1">
    <source>
        <dbReference type="ARBA" id="ARBA00022692"/>
    </source>
</evidence>
<comment type="similarity">
    <text evidence="4">Belongs to the methyl-accepting chemotaxis (MCP) protein family.</text>
</comment>
<dbReference type="RefSeq" id="WP_217634846.1">
    <property type="nucleotide sequence ID" value="NZ_FNPH01000004.1"/>
</dbReference>
<protein>
    <submittedName>
        <fullName evidence="9">Methyl-accepting chemotaxis protein</fullName>
    </submittedName>
</protein>
<dbReference type="Gene3D" id="1.10.287.950">
    <property type="entry name" value="Methyl-accepting chemotaxis protein"/>
    <property type="match status" value="1"/>
</dbReference>
<dbReference type="GO" id="GO:0016020">
    <property type="term" value="C:membrane"/>
    <property type="evidence" value="ECO:0007669"/>
    <property type="project" value="InterPro"/>
</dbReference>
<dbReference type="PROSITE" id="PS50111">
    <property type="entry name" value="CHEMOTAXIS_TRANSDUC_2"/>
    <property type="match status" value="1"/>
</dbReference>
<dbReference type="PROSITE" id="PS50885">
    <property type="entry name" value="HAMP"/>
    <property type="match status" value="1"/>
</dbReference>
<dbReference type="Proteomes" id="UP000242415">
    <property type="component" value="Unassembled WGS sequence"/>
</dbReference>
<evidence type="ECO:0000259" key="8">
    <source>
        <dbReference type="PROSITE" id="PS50885"/>
    </source>
</evidence>
<dbReference type="PRINTS" id="PR00260">
    <property type="entry name" value="CHEMTRNSDUCR"/>
</dbReference>
<feature type="domain" description="HAMP" evidence="8">
    <location>
        <begin position="234"/>
        <end position="286"/>
    </location>
</feature>
<proteinExistence type="inferred from homology"/>
<feature type="domain" description="Methyl-accepting transducer" evidence="7">
    <location>
        <begin position="291"/>
        <end position="531"/>
    </location>
</feature>
<dbReference type="InterPro" id="IPR004090">
    <property type="entry name" value="Chemotax_Me-accpt_rcpt"/>
</dbReference>
<gene>
    <name evidence="9" type="ORF">SAMN05444365_104214</name>
</gene>
<dbReference type="CDD" id="cd06225">
    <property type="entry name" value="HAMP"/>
    <property type="match status" value="1"/>
</dbReference>
<dbReference type="Pfam" id="PF00015">
    <property type="entry name" value="MCPsignal"/>
    <property type="match status" value="1"/>
</dbReference>
<dbReference type="EMBL" id="FNPH01000004">
    <property type="protein sequence ID" value="SDY93512.1"/>
    <property type="molecule type" value="Genomic_DNA"/>
</dbReference>
<evidence type="ECO:0000256" key="3">
    <source>
        <dbReference type="ARBA" id="ARBA00023224"/>
    </source>
</evidence>
<reference evidence="10" key="1">
    <citation type="submission" date="2016-10" db="EMBL/GenBank/DDBJ databases">
        <authorList>
            <person name="Varghese N."/>
            <person name="Submissions S."/>
        </authorList>
    </citation>
    <scope>NUCLEOTIDE SEQUENCE [LARGE SCALE GENOMIC DNA]</scope>
    <source>
        <strain evidence="10">DSM 45245</strain>
    </source>
</reference>
<evidence type="ECO:0000313" key="9">
    <source>
        <dbReference type="EMBL" id="SDY93512.1"/>
    </source>
</evidence>
<keyword evidence="3 5" id="KW-0807">Transducer</keyword>
<dbReference type="PANTHER" id="PTHR32089">
    <property type="entry name" value="METHYL-ACCEPTING CHEMOTAXIS PROTEIN MCPB"/>
    <property type="match status" value="1"/>
</dbReference>
<evidence type="ECO:0000256" key="2">
    <source>
        <dbReference type="ARBA" id="ARBA00022989"/>
    </source>
</evidence>
<evidence type="ECO:0000256" key="5">
    <source>
        <dbReference type="PROSITE-ProRule" id="PRU00284"/>
    </source>
</evidence>
<dbReference type="SMART" id="SM00304">
    <property type="entry name" value="HAMP"/>
    <property type="match status" value="2"/>
</dbReference>
<organism evidence="9 10">
    <name type="scientific">Micromonospora pattaloongensis</name>
    <dbReference type="NCBI Taxonomy" id="405436"/>
    <lineage>
        <taxon>Bacteria</taxon>
        <taxon>Bacillati</taxon>
        <taxon>Actinomycetota</taxon>
        <taxon>Actinomycetes</taxon>
        <taxon>Micromonosporales</taxon>
        <taxon>Micromonosporaceae</taxon>
        <taxon>Micromonospora</taxon>
    </lineage>
</organism>
<dbReference type="SUPFAM" id="SSF58104">
    <property type="entry name" value="Methyl-accepting chemotaxis protein (MCP) signaling domain"/>
    <property type="match status" value="1"/>
</dbReference>
<dbReference type="SMART" id="SM00283">
    <property type="entry name" value="MA"/>
    <property type="match status" value="1"/>
</dbReference>
<keyword evidence="10" id="KW-1185">Reference proteome</keyword>
<dbReference type="AlphaFoldDB" id="A0A1H3NX90"/>
<dbReference type="Pfam" id="PF00672">
    <property type="entry name" value="HAMP"/>
    <property type="match status" value="1"/>
</dbReference>
<feature type="transmembrane region" description="Helical" evidence="6">
    <location>
        <begin position="25"/>
        <end position="47"/>
    </location>
</feature>
<dbReference type="InterPro" id="IPR003660">
    <property type="entry name" value="HAMP_dom"/>
</dbReference>
<dbReference type="PANTHER" id="PTHR32089:SF112">
    <property type="entry name" value="LYSOZYME-LIKE PROTEIN-RELATED"/>
    <property type="match status" value="1"/>
</dbReference>
<dbReference type="GO" id="GO:0006935">
    <property type="term" value="P:chemotaxis"/>
    <property type="evidence" value="ECO:0007669"/>
    <property type="project" value="InterPro"/>
</dbReference>
<evidence type="ECO:0000259" key="7">
    <source>
        <dbReference type="PROSITE" id="PS50111"/>
    </source>
</evidence>
<evidence type="ECO:0000313" key="10">
    <source>
        <dbReference type="Proteomes" id="UP000242415"/>
    </source>
</evidence>
<feature type="transmembrane region" description="Helical" evidence="6">
    <location>
        <begin position="212"/>
        <end position="233"/>
    </location>
</feature>
<keyword evidence="2 6" id="KW-1133">Transmembrane helix</keyword>
<evidence type="ECO:0000256" key="6">
    <source>
        <dbReference type="SAM" id="Phobius"/>
    </source>
</evidence>
<evidence type="ECO:0000256" key="4">
    <source>
        <dbReference type="ARBA" id="ARBA00029447"/>
    </source>
</evidence>
<dbReference type="GO" id="GO:0004888">
    <property type="term" value="F:transmembrane signaling receptor activity"/>
    <property type="evidence" value="ECO:0007669"/>
    <property type="project" value="InterPro"/>
</dbReference>
<dbReference type="InterPro" id="IPR004089">
    <property type="entry name" value="MCPsignal_dom"/>
</dbReference>
<name>A0A1H3NX90_9ACTN</name>
<keyword evidence="1 6" id="KW-0812">Transmembrane</keyword>
<sequence>MSSTSTSDAAPLGRSRRTLTVRTKIMTVVAVGGVAALTVGVVGIGAAQQEKQASERAARLTTLMQQVADIKYYNSDVSGWQTAYAWDAALAGGPVAVQPDRDNRKGYLAQADGLRNLLKTVDTGAMTAEERRLYEEIVTLWDEFFVLDDKAVALYRKGTAADAQAADKMIMGEVYAVYFKVLERTEALVTSVKTRSTRASEQAQAQATTATLLIGGTVAVGLVGALALGLLVAQRMVGRIRRVATAMEAAAGGDLTQQVTDDSTDEIGRMSRSLNRFVAATRDAVTGITQHATGLRAASGELSGVSTAIATGAEESAAQASTVAAAAEQVSRNVQTVATGSEEMGASIREIAQNSTEAARVAAEAVTAAKAANDLVGKLGDSSAEIGNVVKVITSIAEQTNLLALNATIEAARAGEMGKGFAVVAGEVKELAQETARATGDISGRVAAIQADTAAAVTAIGEISTVIARINDFQVTIASAVEEQTATTQEMNRSVSEAASGSGDIAANVAGVATAAAAATAQVTQAQGAVQRLSAMAEELSDLVTRFRV</sequence>